<dbReference type="EMBL" id="HF935439">
    <property type="protein sequence ID" value="CCX30365.1"/>
    <property type="molecule type" value="Genomic_DNA"/>
</dbReference>
<evidence type="ECO:0000256" key="1">
    <source>
        <dbReference type="SAM" id="MobiDB-lite"/>
    </source>
</evidence>
<keyword evidence="2" id="KW-0812">Transmembrane</keyword>
<sequence>MEDSGTLNAVTPEPQIEIRSGGYTQYPFHPHEAFRGIGPIAELDEGTKHLEEPNAATVGESNEGNNESNDAIEEVTAVSATTAQSVPEPYHETEKEPLDLSGLEVLGISVGSTSYDPSTYHLQVASDTASGSSRPLLGITVDTTPSFPEEAEENNNPISPLRSPLSSLRRLVSHRRSSSSSLSPRPSIRNSIRSQLSTRSSHTLRSQPSTRSSYTLRSSPSSRSTLSRRFSFSRSIRRPRDLELGLPELDTGAPIGPFELSSLSVLERQEISSRITARQQRRKEVTIIESLFGVALCAPQYQGLRRAYMAQLDARLEAEVKRGGVENPNSAIWPTPREYLVGFLGTVAGEMKTGSTVTGFLWSNMSGFLSVLRGGDFNAPTGEEQVAEIIGDREKAAIAAAMGMGGEYTPWHQKVLYSWMLFSLESWMMLSFRDVVEFPSDIPASLGFCDASLGELIRPKVPTKQSGVHHQTTTLTPTEITAGMLYDWKGMRFIWTSEIGDHLKMDSRQKTITLYENVAFAMLHSIAKDGSSISKAGCVNYHQLLTEVAESYRLLFGSDRRSMAYFRELGQTRAGHAGGNGSSGDGYFDITTLQGHEYEPRFLYNINSDFPVFGDRLLMLKKLCVPTGIVGLWRDRRDSLQWYTFWAVVFLGCFGAVMAFLQLGLGAVQTWATVAAMTTSSGPRGTGG</sequence>
<accession>U4LM06</accession>
<keyword evidence="4" id="KW-1185">Reference proteome</keyword>
<evidence type="ECO:0000313" key="4">
    <source>
        <dbReference type="Proteomes" id="UP000018144"/>
    </source>
</evidence>
<reference evidence="3 4" key="1">
    <citation type="journal article" date="2013" name="PLoS Genet.">
        <title>The genome and development-dependent transcriptomes of Pyronema confluens: a window into fungal evolution.</title>
        <authorList>
            <person name="Traeger S."/>
            <person name="Altegoer F."/>
            <person name="Freitag M."/>
            <person name="Gabaldon T."/>
            <person name="Kempken F."/>
            <person name="Kumar A."/>
            <person name="Marcet-Houben M."/>
            <person name="Poggeler S."/>
            <person name="Stajich J.E."/>
            <person name="Nowrousian M."/>
        </authorList>
    </citation>
    <scope>NUCLEOTIDE SEQUENCE [LARGE SCALE GENOMIC DNA]</scope>
    <source>
        <strain evidence="4">CBS 100304</strain>
        <tissue evidence="3">Vegetative mycelium</tissue>
    </source>
</reference>
<dbReference type="OrthoDB" id="5428890at2759"/>
<feature type="region of interest" description="Disordered" evidence="1">
    <location>
        <begin position="43"/>
        <end position="71"/>
    </location>
</feature>
<feature type="compositionally biased region" description="Low complexity" evidence="1">
    <location>
        <begin position="155"/>
        <end position="170"/>
    </location>
</feature>
<proteinExistence type="predicted"/>
<gene>
    <name evidence="3" type="ORF">PCON_08562</name>
</gene>
<dbReference type="eggNOG" id="ENOG502RNMI">
    <property type="taxonomic scope" value="Eukaryota"/>
</dbReference>
<keyword evidence="2" id="KW-1133">Transmembrane helix</keyword>
<dbReference type="AlphaFoldDB" id="U4LM06"/>
<evidence type="ECO:0000313" key="3">
    <source>
        <dbReference type="EMBL" id="CCX30365.1"/>
    </source>
</evidence>
<feature type="transmembrane region" description="Helical" evidence="2">
    <location>
        <begin position="642"/>
        <end position="661"/>
    </location>
</feature>
<protein>
    <submittedName>
        <fullName evidence="3">Uncharacterized protein</fullName>
    </submittedName>
</protein>
<feature type="compositionally biased region" description="Low complexity" evidence="1">
    <location>
        <begin position="59"/>
        <end position="69"/>
    </location>
</feature>
<evidence type="ECO:0000256" key="2">
    <source>
        <dbReference type="SAM" id="Phobius"/>
    </source>
</evidence>
<feature type="compositionally biased region" description="Polar residues" evidence="1">
    <location>
        <begin position="195"/>
        <end position="207"/>
    </location>
</feature>
<name>U4LM06_PYROM</name>
<feature type="compositionally biased region" description="Low complexity" evidence="1">
    <location>
        <begin position="178"/>
        <end position="194"/>
    </location>
</feature>
<keyword evidence="2" id="KW-0472">Membrane</keyword>
<feature type="region of interest" description="Disordered" evidence="1">
    <location>
        <begin position="126"/>
        <end position="230"/>
    </location>
</feature>
<organism evidence="3 4">
    <name type="scientific">Pyronema omphalodes (strain CBS 100304)</name>
    <name type="common">Pyronema confluens</name>
    <dbReference type="NCBI Taxonomy" id="1076935"/>
    <lineage>
        <taxon>Eukaryota</taxon>
        <taxon>Fungi</taxon>
        <taxon>Dikarya</taxon>
        <taxon>Ascomycota</taxon>
        <taxon>Pezizomycotina</taxon>
        <taxon>Pezizomycetes</taxon>
        <taxon>Pezizales</taxon>
        <taxon>Pyronemataceae</taxon>
        <taxon>Pyronema</taxon>
    </lineage>
</organism>
<feature type="region of interest" description="Disordered" evidence="1">
    <location>
        <begin position="1"/>
        <end position="30"/>
    </location>
</feature>
<feature type="compositionally biased region" description="Low complexity" evidence="1">
    <location>
        <begin position="208"/>
        <end position="230"/>
    </location>
</feature>
<dbReference type="Proteomes" id="UP000018144">
    <property type="component" value="Unassembled WGS sequence"/>
</dbReference>